<feature type="signal peptide" evidence="1">
    <location>
        <begin position="1"/>
        <end position="15"/>
    </location>
</feature>
<dbReference type="Proteomes" id="UP000008068">
    <property type="component" value="Unassembled WGS sequence"/>
</dbReference>
<dbReference type="AlphaFoldDB" id="G0NGF7"/>
<evidence type="ECO:0000313" key="3">
    <source>
        <dbReference type="Proteomes" id="UP000008068"/>
    </source>
</evidence>
<evidence type="ECO:0000256" key="1">
    <source>
        <dbReference type="SAM" id="SignalP"/>
    </source>
</evidence>
<gene>
    <name evidence="2" type="ORF">CAEBREN_04802</name>
</gene>
<accession>G0NGF7</accession>
<evidence type="ECO:0000313" key="2">
    <source>
        <dbReference type="EMBL" id="EGT60028.1"/>
    </source>
</evidence>
<dbReference type="EMBL" id="GL379880">
    <property type="protein sequence ID" value="EGT60028.1"/>
    <property type="molecule type" value="Genomic_DNA"/>
</dbReference>
<reference evidence="3" key="1">
    <citation type="submission" date="2011-07" db="EMBL/GenBank/DDBJ databases">
        <authorList>
            <consortium name="Caenorhabditis brenneri Sequencing and Analysis Consortium"/>
            <person name="Wilson R.K."/>
        </authorList>
    </citation>
    <scope>NUCLEOTIDE SEQUENCE [LARGE SCALE GENOMIC DNA]</scope>
    <source>
        <strain evidence="3">PB2801</strain>
    </source>
</reference>
<proteinExistence type="predicted"/>
<dbReference type="Pfam" id="PF02343">
    <property type="entry name" value="TRA-1_regulated"/>
    <property type="match status" value="1"/>
</dbReference>
<sequence length="146" mass="16447">MKLIVLFSMIATVFGQIDHGCKVNCDCPDFTQLFTVEGLVELNYTKLDGCNFFANCLNGKDGEVRSEWTKSEIEKPEDVDVTFFEFDMDENEEFMTTLGIVCEDGKWLATKYPWGIYYTNSGDGGIRTGFDGVNDGKKSQIDVGTW</sequence>
<keyword evidence="3" id="KW-1185">Reference proteome</keyword>
<dbReference type="FunCoup" id="G0NGF7">
    <property type="interactions" value="1049"/>
</dbReference>
<name>G0NGF7_CAEBE</name>
<organism evidence="3">
    <name type="scientific">Caenorhabditis brenneri</name>
    <name type="common">Nematode worm</name>
    <dbReference type="NCBI Taxonomy" id="135651"/>
    <lineage>
        <taxon>Eukaryota</taxon>
        <taxon>Metazoa</taxon>
        <taxon>Ecdysozoa</taxon>
        <taxon>Nematoda</taxon>
        <taxon>Chromadorea</taxon>
        <taxon>Rhabditida</taxon>
        <taxon>Rhabditina</taxon>
        <taxon>Rhabditomorpha</taxon>
        <taxon>Rhabditoidea</taxon>
        <taxon>Rhabditidae</taxon>
        <taxon>Peloderinae</taxon>
        <taxon>Caenorhabditis</taxon>
    </lineage>
</organism>
<keyword evidence="1" id="KW-0732">Signal</keyword>
<dbReference type="InParanoid" id="G0NGF7"/>
<dbReference type="InterPro" id="IPR003326">
    <property type="entry name" value="TRA-1_regulated"/>
</dbReference>
<dbReference type="HOGENOM" id="CLU_105165_2_0_1"/>
<feature type="chain" id="PRO_5012181045" evidence="1">
    <location>
        <begin position="16"/>
        <end position="146"/>
    </location>
</feature>
<protein>
    <submittedName>
        <fullName evidence="2">Uncharacterized protein</fullName>
    </submittedName>
</protein>